<feature type="transmembrane region" description="Helical" evidence="2">
    <location>
        <begin position="59"/>
        <end position="79"/>
    </location>
</feature>
<dbReference type="InterPro" id="IPR004156">
    <property type="entry name" value="OATP"/>
</dbReference>
<name>A0A1I7W8G5_HETBA</name>
<organism evidence="3 4">
    <name type="scientific">Heterorhabditis bacteriophora</name>
    <name type="common">Entomopathogenic nematode worm</name>
    <dbReference type="NCBI Taxonomy" id="37862"/>
    <lineage>
        <taxon>Eukaryota</taxon>
        <taxon>Metazoa</taxon>
        <taxon>Ecdysozoa</taxon>
        <taxon>Nematoda</taxon>
        <taxon>Chromadorea</taxon>
        <taxon>Rhabditida</taxon>
        <taxon>Rhabditina</taxon>
        <taxon>Rhabditomorpha</taxon>
        <taxon>Strongyloidea</taxon>
        <taxon>Heterorhabditidae</taxon>
        <taxon>Heterorhabditis</taxon>
    </lineage>
</organism>
<accession>A0A1I7W8G5</accession>
<keyword evidence="3" id="KW-1185">Reference proteome</keyword>
<dbReference type="GO" id="GO:0016020">
    <property type="term" value="C:membrane"/>
    <property type="evidence" value="ECO:0007669"/>
    <property type="project" value="InterPro"/>
</dbReference>
<keyword evidence="2" id="KW-0812">Transmembrane</keyword>
<protein>
    <submittedName>
        <fullName evidence="4">Pecanex-like protein</fullName>
    </submittedName>
</protein>
<evidence type="ECO:0000313" key="3">
    <source>
        <dbReference type="Proteomes" id="UP000095283"/>
    </source>
</evidence>
<evidence type="ECO:0000313" key="4">
    <source>
        <dbReference type="WBParaSite" id="Hba_00916"/>
    </source>
</evidence>
<feature type="transmembrane region" description="Helical" evidence="2">
    <location>
        <begin position="26"/>
        <end position="47"/>
    </location>
</feature>
<sequence length="279" mass="32003">MLFHLRESLGFIICNNDMIILSSYPVILLSQLLIGFGAAPLFTYGYSTIDEFDSHKRTAINMAIFMGVSTVGPALNAHFKNHYQTSLFFRKPNKKCPLVGKGLLRILNIVVVHSKLYTVFFEDVLSSSFVVEYLLLQEVVDMLDKVIVDDREVQPLDGTLSVVVWNPFFVRCYSVIKKWVVFKRREDFVKKIVNFRLARAAPILSSFLISQFDANVEQLLIGQRLVLLQSLELFCVAPLQQWPSVGRQQLLKDVSHPPHLEGSRLRYAFFETNVELYVH</sequence>
<dbReference type="Pfam" id="PF03137">
    <property type="entry name" value="OATP"/>
    <property type="match status" value="1"/>
</dbReference>
<evidence type="ECO:0000256" key="1">
    <source>
        <dbReference type="ARBA" id="ARBA00023157"/>
    </source>
</evidence>
<dbReference type="SUPFAM" id="SSF103473">
    <property type="entry name" value="MFS general substrate transporter"/>
    <property type="match status" value="1"/>
</dbReference>
<keyword evidence="2" id="KW-0472">Membrane</keyword>
<keyword evidence="2" id="KW-1133">Transmembrane helix</keyword>
<dbReference type="AlphaFoldDB" id="A0A1I7W8G5"/>
<keyword evidence="1" id="KW-1015">Disulfide bond</keyword>
<proteinExistence type="predicted"/>
<dbReference type="InterPro" id="IPR036259">
    <property type="entry name" value="MFS_trans_sf"/>
</dbReference>
<dbReference type="WBParaSite" id="Hba_00916">
    <property type="protein sequence ID" value="Hba_00916"/>
    <property type="gene ID" value="Hba_00916"/>
</dbReference>
<dbReference type="Proteomes" id="UP000095283">
    <property type="component" value="Unplaced"/>
</dbReference>
<reference evidence="4" key="1">
    <citation type="submission" date="2016-11" db="UniProtKB">
        <authorList>
            <consortium name="WormBaseParasite"/>
        </authorList>
    </citation>
    <scope>IDENTIFICATION</scope>
</reference>
<evidence type="ECO:0000256" key="2">
    <source>
        <dbReference type="SAM" id="Phobius"/>
    </source>
</evidence>
<dbReference type="GO" id="GO:0055085">
    <property type="term" value="P:transmembrane transport"/>
    <property type="evidence" value="ECO:0007669"/>
    <property type="project" value="InterPro"/>
</dbReference>